<feature type="domain" description="Fibronectin type-III" evidence="14">
    <location>
        <begin position="679"/>
        <end position="772"/>
    </location>
</feature>
<dbReference type="Proteomes" id="UP001652625">
    <property type="component" value="Chromosome 12"/>
</dbReference>
<dbReference type="SMART" id="SM00060">
    <property type="entry name" value="FN3"/>
    <property type="match status" value="8"/>
</dbReference>
<protein>
    <submittedName>
        <fullName evidence="16 17">Receptor-type tyrosine-protein phosphatase F isoform X3</fullName>
    </submittedName>
</protein>
<feature type="domain" description="Tyrosine specific protein phosphatases" evidence="13">
    <location>
        <begin position="1493"/>
        <end position="1564"/>
    </location>
</feature>
<dbReference type="SMART" id="SM00404">
    <property type="entry name" value="PTPc_motif"/>
    <property type="match status" value="2"/>
</dbReference>
<dbReference type="InterPro" id="IPR013783">
    <property type="entry name" value="Ig-like_fold"/>
</dbReference>
<dbReference type="Pfam" id="PF00102">
    <property type="entry name" value="Y_phosphatase"/>
    <property type="match status" value="2"/>
</dbReference>
<dbReference type="PROSITE" id="PS50022">
    <property type="entry name" value="FA58C_3"/>
    <property type="match status" value="1"/>
</dbReference>
<keyword evidence="5" id="KW-0904">Protein phosphatase</keyword>
<evidence type="ECO:0000313" key="18">
    <source>
        <dbReference type="RefSeq" id="XP_065670197.1"/>
    </source>
</evidence>
<keyword evidence="7 9" id="KW-0472">Membrane</keyword>
<evidence type="ECO:0000256" key="5">
    <source>
        <dbReference type="ARBA" id="ARBA00022912"/>
    </source>
</evidence>
<dbReference type="InterPro" id="IPR029021">
    <property type="entry name" value="Prot-tyrosine_phosphatase-like"/>
</dbReference>
<evidence type="ECO:0000259" key="14">
    <source>
        <dbReference type="PROSITE" id="PS50853"/>
    </source>
</evidence>
<dbReference type="RefSeq" id="XP_065670197.1">
    <property type="nucleotide sequence ID" value="XM_065814125.1"/>
</dbReference>
<dbReference type="PROSITE" id="PS50853">
    <property type="entry name" value="FN3"/>
    <property type="match status" value="7"/>
</dbReference>
<evidence type="ECO:0000256" key="6">
    <source>
        <dbReference type="ARBA" id="ARBA00022989"/>
    </source>
</evidence>
<feature type="domain" description="Fibronectin type-III" evidence="14">
    <location>
        <begin position="488"/>
        <end position="582"/>
    </location>
</feature>
<organism evidence="15 18">
    <name type="scientific">Hydra vulgaris</name>
    <name type="common">Hydra</name>
    <name type="synonym">Hydra attenuata</name>
    <dbReference type="NCBI Taxonomy" id="6087"/>
    <lineage>
        <taxon>Eukaryota</taxon>
        <taxon>Metazoa</taxon>
        <taxon>Cnidaria</taxon>
        <taxon>Hydrozoa</taxon>
        <taxon>Hydroidolina</taxon>
        <taxon>Anthoathecata</taxon>
        <taxon>Aplanulata</taxon>
        <taxon>Hydridae</taxon>
        <taxon>Hydra</taxon>
    </lineage>
</organism>
<accession>A0ABM4D7D1</accession>
<evidence type="ECO:0000259" key="12">
    <source>
        <dbReference type="PROSITE" id="PS50055"/>
    </source>
</evidence>
<dbReference type="SUPFAM" id="SSF49785">
    <property type="entry name" value="Galactose-binding domain-like"/>
    <property type="match status" value="1"/>
</dbReference>
<dbReference type="PROSITE" id="PS50056">
    <property type="entry name" value="TYR_PHOSPHATASE_2"/>
    <property type="match status" value="2"/>
</dbReference>
<feature type="domain" description="Fibronectin type-III" evidence="14">
    <location>
        <begin position="875"/>
        <end position="968"/>
    </location>
</feature>
<dbReference type="InterPro" id="IPR057598">
    <property type="entry name" value="Fn3_PTPRU"/>
</dbReference>
<keyword evidence="6 9" id="KW-1133">Transmembrane helix</keyword>
<dbReference type="InterPro" id="IPR016130">
    <property type="entry name" value="Tyr_Pase_AS"/>
</dbReference>
<dbReference type="SMART" id="SM00194">
    <property type="entry name" value="PTPc"/>
    <property type="match status" value="2"/>
</dbReference>
<dbReference type="PANTHER" id="PTHR46957:SF3">
    <property type="entry name" value="CYTOKINE RECEPTOR"/>
    <property type="match status" value="1"/>
</dbReference>
<evidence type="ECO:0000256" key="2">
    <source>
        <dbReference type="ARBA" id="ARBA00022692"/>
    </source>
</evidence>
<dbReference type="Gene3D" id="2.60.40.10">
    <property type="entry name" value="Immunoglobulins"/>
    <property type="match status" value="8"/>
</dbReference>
<dbReference type="Gene3D" id="3.90.190.10">
    <property type="entry name" value="Protein tyrosine phosphatase superfamily"/>
    <property type="match status" value="2"/>
</dbReference>
<dbReference type="InterPro" id="IPR000421">
    <property type="entry name" value="FA58C"/>
</dbReference>
<feature type="domain" description="Fibronectin type-III" evidence="14">
    <location>
        <begin position="288"/>
        <end position="387"/>
    </location>
</feature>
<keyword evidence="8" id="KW-0325">Glycoprotein</keyword>
<dbReference type="InterPro" id="IPR050713">
    <property type="entry name" value="RTP_Phos/Ushers"/>
</dbReference>
<keyword evidence="16 17" id="KW-0675">Receptor</keyword>
<dbReference type="InterPro" id="IPR003961">
    <property type="entry name" value="FN3_dom"/>
</dbReference>
<keyword evidence="2 9" id="KW-0812">Transmembrane</keyword>
<dbReference type="Pfam" id="PF23144">
    <property type="entry name" value="Fn3_PTPRU"/>
    <property type="match status" value="1"/>
</dbReference>
<feature type="chain" id="PRO_5045026016" evidence="10">
    <location>
        <begin position="22"/>
        <end position="1883"/>
    </location>
</feature>
<feature type="domain" description="Tyrosine-protein phosphatase" evidence="12">
    <location>
        <begin position="1605"/>
        <end position="1874"/>
    </location>
</feature>
<dbReference type="Pfam" id="PF00041">
    <property type="entry name" value="fn3"/>
    <property type="match status" value="4"/>
</dbReference>
<dbReference type="PROSITE" id="PS00383">
    <property type="entry name" value="TYR_PHOSPHATASE_1"/>
    <property type="match status" value="1"/>
</dbReference>
<evidence type="ECO:0000256" key="10">
    <source>
        <dbReference type="SAM" id="SignalP"/>
    </source>
</evidence>
<dbReference type="PRINTS" id="PR00700">
    <property type="entry name" value="PRTYPHPHTASE"/>
</dbReference>
<dbReference type="CDD" id="cd00057">
    <property type="entry name" value="FA58C"/>
    <property type="match status" value="1"/>
</dbReference>
<dbReference type="SMART" id="SM00231">
    <property type="entry name" value="FA58C"/>
    <property type="match status" value="1"/>
</dbReference>
<dbReference type="PROSITE" id="PS01285">
    <property type="entry name" value="FA58C_1"/>
    <property type="match status" value="1"/>
</dbReference>
<dbReference type="SUPFAM" id="SSF52799">
    <property type="entry name" value="(Phosphotyrosine protein) phosphatases II"/>
    <property type="match status" value="2"/>
</dbReference>
<keyword evidence="15" id="KW-1185">Reference proteome</keyword>
<dbReference type="InterPro" id="IPR003595">
    <property type="entry name" value="Tyr_Pase_cat"/>
</dbReference>
<evidence type="ECO:0000259" key="13">
    <source>
        <dbReference type="PROSITE" id="PS50056"/>
    </source>
</evidence>
<name>A0ABM4D7D1_HYDVU</name>
<proteinExistence type="predicted"/>
<feature type="domain" description="F5/8 type C" evidence="11">
    <location>
        <begin position="25"/>
        <end position="176"/>
    </location>
</feature>
<evidence type="ECO:0000256" key="9">
    <source>
        <dbReference type="SAM" id="Phobius"/>
    </source>
</evidence>
<feature type="domain" description="Fibronectin type-III" evidence="14">
    <location>
        <begin position="972"/>
        <end position="1073"/>
    </location>
</feature>
<feature type="domain" description="Fibronectin type-III" evidence="14">
    <location>
        <begin position="774"/>
        <end position="874"/>
    </location>
</feature>
<dbReference type="PROSITE" id="PS50055">
    <property type="entry name" value="TYR_PHOSPHATASE_PTP"/>
    <property type="match status" value="2"/>
</dbReference>
<evidence type="ECO:0000256" key="4">
    <source>
        <dbReference type="ARBA" id="ARBA00022801"/>
    </source>
</evidence>
<evidence type="ECO:0000256" key="7">
    <source>
        <dbReference type="ARBA" id="ARBA00023136"/>
    </source>
</evidence>
<keyword evidence="3 10" id="KW-0732">Signal</keyword>
<evidence type="ECO:0000256" key="1">
    <source>
        <dbReference type="ARBA" id="ARBA00004479"/>
    </source>
</evidence>
<dbReference type="SUPFAM" id="SSF49265">
    <property type="entry name" value="Fibronectin type III"/>
    <property type="match status" value="5"/>
</dbReference>
<feature type="domain" description="Fibronectin type-III" evidence="14">
    <location>
        <begin position="185"/>
        <end position="284"/>
    </location>
</feature>
<dbReference type="PANTHER" id="PTHR46957">
    <property type="entry name" value="CYTOKINE RECEPTOR"/>
    <property type="match status" value="1"/>
</dbReference>
<dbReference type="RefSeq" id="XP_065670195.1">
    <property type="nucleotide sequence ID" value="XM_065814123.1"/>
</dbReference>
<feature type="signal peptide" evidence="10">
    <location>
        <begin position="1"/>
        <end position="21"/>
    </location>
</feature>
<evidence type="ECO:0000256" key="3">
    <source>
        <dbReference type="ARBA" id="ARBA00022729"/>
    </source>
</evidence>
<evidence type="ECO:0000256" key="8">
    <source>
        <dbReference type="ARBA" id="ARBA00023180"/>
    </source>
</evidence>
<dbReference type="Gene3D" id="2.60.120.260">
    <property type="entry name" value="Galactose-binding domain-like"/>
    <property type="match status" value="1"/>
</dbReference>
<feature type="transmembrane region" description="Helical" evidence="9">
    <location>
        <begin position="1226"/>
        <end position="1250"/>
    </location>
</feature>
<dbReference type="InterPro" id="IPR036116">
    <property type="entry name" value="FN3_sf"/>
</dbReference>
<dbReference type="GeneID" id="100213005"/>
<evidence type="ECO:0000259" key="11">
    <source>
        <dbReference type="PROSITE" id="PS50022"/>
    </source>
</evidence>
<dbReference type="RefSeq" id="XP_065670196.1">
    <property type="nucleotide sequence ID" value="XM_065814124.1"/>
</dbReference>
<sequence length="1883" mass="212994">MSSSYVFLLVFIFETSLLVLAEELCFTSLGASENGTLPSSAFTASSENDFFYKASHGRLGNAPRAWIPKNFQPITDLYDEFLQINFQKMFTITGIATQGFTSGIFFVKTFFLKFSTDGEIFDDYLHTKVLKIFEGNVDTSGVVVQKLPCSVLAKYIQFVPLDFANGIALKVDVFGCGFTEEKDNQVEDYKVERVTTNGAEISWTQNLLDIEFFYIAYHPIGDSASLIKYPVNPQNNKGADKKKYTQSLSGLFSCTDYQIRLSVYNKIGCGVPRVYSITTSTLPSKPIPPQRVEYEILQPETVFLRWQKSRIGYNCAQFITNFKIEYRLHSTSSSYAIVQVPGSASFYNLTGLQGWQKYDIRIQSIGTYGESEYITYTISVEGKVPDQQIIITTLVSEEPRTILVKWQNPPVEKVNGYSVYFRVKSVPPLEWEHIGLPSTATSIRISPTAKMLEPWKTYQVYISLYNIRHKLDSTIEEVLVKGKAPGLAPLNLVADIKLETKISLRWESVSMEYLPEIFQGYQMFYAEGNETLIKAHVYPSMETQRVMQNLKPGTLYRFAVAAVSNNLLGPYSDILEVRTNHVGQLSPPKINAISNYANTIFVEWFLAEDVFMSSLTVSYKILGSDVWSSKVILNGKNNTIAQLESWVEYEVQVELDSFGRKATSDIKKVLVIGEAPGSAPKNLYATSVEESTISLVWESVEPVFIPKVFNGYQVWAALDNESFYSASEFIMSTQYTVRNLAPASSYKFKVTAISNKQFGPFSEVLSLSTLPIKAPLSPIITEVEKKPGKIKINWESRSNSRVPISLFIITLRDRKSLQENTTFHYTDSDAYDQRSFSRLIAVPPFTSFAITLKSCIRDTCSPASDEMFITTMEDAPSHVLNLHVQETLDDIYVSWEPPMHVKGILRGYMVELIDPLTNKIISTDFPDNTTSTMKYHDLPYYTDFIVRVKAMTALVGPAVNKTFRSPEGVPTAPLNFKAILLKDDLMSATWNSPLKPNGVITKFKVIYIGTKSYNPSFTSNNAVEVDFNINVVRISMLQPGTTYKVQVLARTIKGYGEASLSRYINTPVKAPPPPPIPITEKVSSSSIVIHLSPSADVNGPISAYQVIIEESENSLLNRVSRKRRSQELPQELHDYQTAKSLGHKLYITAEINANQVPSKFEVGDGVIYNGYLNAPLQPKTKYQLHVRGKIKSPEGLDLYGPATTLSLPLTREDAEHSKFPFPKNTLIILICCILFLIGFIILCICFRLVLSRFWKRRHRKNYNDPVKISLVPIQRQGSDNKDGTSVNVNNINPNYPPIEVTAFPKVVAKLHKNDNIGFKEDYKELKIGKEFPYDVAHLPENKPKNRYANIVAYDHSRVILSKIENEPGSDYINASYLDTYKKANSAIATQGPLPNTFNDFWRMVWEVTSTCIVMLTNLQEKNKLKCHKYWPDTSNEYGQVIVSLLAEEIFADYTIRSFKIAHKNFAQEFHEVKQFHFTSWPDHGVPTQPTALLSFWRKVRAYERPKSGPIIVHCSAGVGRTGVYIALDAMLDRINEEGTVDTFNFITAMRMRRIAMVQTEDQYIFLHDAIVEEILSADTAIPIASLRNTIKKLNQIDNDSKVSGFEKQWKILNHGNPIQPASEVAMALQNNSKNRFSTILPTDSSRVLLLPIDGSEETTYINAVYIDSYKQKNAFILSQCPLPKTVADFWRMVCEHGSSTIVMLNTLDEGDDYANFWPEKGSFNYGKITVASLESSKSDDINLNGVLKLPVELNVRNFKVSDVRQSNMLLTVKLLQYTGWTETRVPTNYKTMISLLVIIQKWIQQSKDSPIIILCSDGVGRSGTLAAILYTLEQLKVEQVVDVFQAVKRMRMHRPHLVKYMDQYRFIYLVVQEYLNTFGDRTK</sequence>
<evidence type="ECO:0000313" key="16">
    <source>
        <dbReference type="RefSeq" id="XP_065670195.1"/>
    </source>
</evidence>
<reference evidence="16 17" key="1">
    <citation type="submission" date="2025-05" db="UniProtKB">
        <authorList>
            <consortium name="RefSeq"/>
        </authorList>
    </citation>
    <scope>IDENTIFICATION</scope>
</reference>
<gene>
    <name evidence="16 17 18" type="primary">LOC100213005</name>
</gene>
<feature type="domain" description="Tyrosine specific protein phosphatases" evidence="13">
    <location>
        <begin position="1790"/>
        <end position="1865"/>
    </location>
</feature>
<dbReference type="Pfam" id="PF00754">
    <property type="entry name" value="F5_F8_type_C"/>
    <property type="match status" value="1"/>
</dbReference>
<keyword evidence="4" id="KW-0378">Hydrolase</keyword>
<dbReference type="InterPro" id="IPR000387">
    <property type="entry name" value="Tyr_Pase_dom"/>
</dbReference>
<dbReference type="InterPro" id="IPR008979">
    <property type="entry name" value="Galactose-bd-like_sf"/>
</dbReference>
<evidence type="ECO:0000313" key="17">
    <source>
        <dbReference type="RefSeq" id="XP_065670196.1"/>
    </source>
</evidence>
<dbReference type="InterPro" id="IPR000242">
    <property type="entry name" value="PTP_cat"/>
</dbReference>
<evidence type="ECO:0000313" key="15">
    <source>
        <dbReference type="Proteomes" id="UP001652625"/>
    </source>
</evidence>
<feature type="domain" description="Tyrosine-protein phosphatase" evidence="12">
    <location>
        <begin position="1318"/>
        <end position="1573"/>
    </location>
</feature>
<dbReference type="CDD" id="cd00063">
    <property type="entry name" value="FN3"/>
    <property type="match status" value="5"/>
</dbReference>
<comment type="subcellular location">
    <subcellularLocation>
        <location evidence="1">Membrane</location>
        <topology evidence="1">Single-pass type I membrane protein</topology>
    </subcellularLocation>
</comment>